<protein>
    <submittedName>
        <fullName evidence="1">Uncharacterized protein</fullName>
    </submittedName>
</protein>
<evidence type="ECO:0000313" key="1">
    <source>
        <dbReference type="EMBL" id="KPC64614.1"/>
    </source>
</evidence>
<organism evidence="1 2">
    <name type="scientific">Streptomyces chattanoogensis</name>
    <dbReference type="NCBI Taxonomy" id="66876"/>
    <lineage>
        <taxon>Bacteria</taxon>
        <taxon>Bacillati</taxon>
        <taxon>Actinomycetota</taxon>
        <taxon>Actinomycetes</taxon>
        <taxon>Kitasatosporales</taxon>
        <taxon>Streptomycetaceae</taxon>
        <taxon>Streptomyces</taxon>
    </lineage>
</organism>
<dbReference type="AlphaFoldDB" id="A0A0N0XX56"/>
<dbReference type="RefSeq" id="WP_053923386.1">
    <property type="nucleotide sequence ID" value="NZ_LGKG01000079.1"/>
</dbReference>
<evidence type="ECO:0000313" key="2">
    <source>
        <dbReference type="Proteomes" id="UP000037982"/>
    </source>
</evidence>
<reference evidence="2" key="1">
    <citation type="submission" date="2015-07" db="EMBL/GenBank/DDBJ databases">
        <authorList>
            <person name="Ju K.-S."/>
            <person name="Doroghazi J.R."/>
            <person name="Metcalf W.W."/>
        </authorList>
    </citation>
    <scope>NUCLEOTIDE SEQUENCE [LARGE SCALE GENOMIC DNA]</scope>
    <source>
        <strain evidence="2">NRRL ISP-5002</strain>
    </source>
</reference>
<sequence>MDFVASGRGWLLASLPGRSDHLDFLQGFADWYASMGVDRACYATGTVTECRSETQFFAQSMRENLDFDITAVNIDAEPVAQSALIDRLFYRSELAQPLRLGSCRVVTAEPWLDSKMIFAMLHDPLMTDSLTESIGKENLAFLRSACIESYPLKDALSHPQHESLGIRDRSQWVLKATDVEKAWSWGSRSVVLGRTRTQDQWLDYLRGARIDQNLLGRRPILQRFTKSLDFASVWNEATQGRLATSDPTRFGKGSRATSHLPARHPVTGRLGFFFPVSHGDSRTFTPRLGTLCLRQNPLTHMTDDAMSLAFRLSDEAHIVAS</sequence>
<dbReference type="Proteomes" id="UP000037982">
    <property type="component" value="Unassembled WGS sequence"/>
</dbReference>
<proteinExistence type="predicted"/>
<accession>A0A0N0XX56</accession>
<dbReference type="EMBL" id="LGKG01000079">
    <property type="protein sequence ID" value="KPC64614.1"/>
    <property type="molecule type" value="Genomic_DNA"/>
</dbReference>
<dbReference type="PATRIC" id="fig|66876.3.peg.2259"/>
<gene>
    <name evidence="1" type="ORF">ADL29_10425</name>
</gene>
<keyword evidence="2" id="KW-1185">Reference proteome</keyword>
<comment type="caution">
    <text evidence="1">The sequence shown here is derived from an EMBL/GenBank/DDBJ whole genome shotgun (WGS) entry which is preliminary data.</text>
</comment>
<name>A0A0N0XX56_9ACTN</name>